<protein>
    <recommendedName>
        <fullName evidence="5">Secreted protein</fullName>
    </recommendedName>
</protein>
<organism evidence="3 4">
    <name type="scientific">Phyllosticta citribraziliensis</name>
    <dbReference type="NCBI Taxonomy" id="989973"/>
    <lineage>
        <taxon>Eukaryota</taxon>
        <taxon>Fungi</taxon>
        <taxon>Dikarya</taxon>
        <taxon>Ascomycota</taxon>
        <taxon>Pezizomycotina</taxon>
        <taxon>Dothideomycetes</taxon>
        <taxon>Dothideomycetes incertae sedis</taxon>
        <taxon>Botryosphaeriales</taxon>
        <taxon>Phyllostictaceae</taxon>
        <taxon>Phyllosticta</taxon>
    </lineage>
</organism>
<sequence>MAPGILFSFTSSVVIGFCVAFHAMMSPHVQGGTLFLSTECRETKRSRVSQTANQTANQTAKQTKRKKQSVTCHRSITKHFPVLRDSNPRTHAPQHAAADHATSNTTRSPTPNSTNQSASQSIHDA</sequence>
<feature type="region of interest" description="Disordered" evidence="1">
    <location>
        <begin position="46"/>
        <end position="125"/>
    </location>
</feature>
<feature type="signal peptide" evidence="2">
    <location>
        <begin position="1"/>
        <end position="20"/>
    </location>
</feature>
<evidence type="ECO:0000256" key="2">
    <source>
        <dbReference type="SAM" id="SignalP"/>
    </source>
</evidence>
<feature type="chain" id="PRO_5045678127" description="Secreted protein" evidence="2">
    <location>
        <begin position="21"/>
        <end position="125"/>
    </location>
</feature>
<dbReference type="RefSeq" id="XP_066658315.1">
    <property type="nucleotide sequence ID" value="XM_066799010.1"/>
</dbReference>
<evidence type="ECO:0008006" key="5">
    <source>
        <dbReference type="Google" id="ProtNLM"/>
    </source>
</evidence>
<evidence type="ECO:0000256" key="1">
    <source>
        <dbReference type="SAM" id="MobiDB-lite"/>
    </source>
</evidence>
<comment type="caution">
    <text evidence="3">The sequence shown here is derived from an EMBL/GenBank/DDBJ whole genome shotgun (WGS) entry which is preliminary data.</text>
</comment>
<accession>A0ABR1M355</accession>
<feature type="compositionally biased region" description="Polar residues" evidence="1">
    <location>
        <begin position="48"/>
        <end position="61"/>
    </location>
</feature>
<evidence type="ECO:0000313" key="4">
    <source>
        <dbReference type="Proteomes" id="UP001360953"/>
    </source>
</evidence>
<reference evidence="3 4" key="1">
    <citation type="submission" date="2024-04" db="EMBL/GenBank/DDBJ databases">
        <title>Phyllosticta paracitricarpa is synonymous to the EU quarantine fungus P. citricarpa based on phylogenomic analyses.</title>
        <authorList>
            <consortium name="Lawrence Berkeley National Laboratory"/>
            <person name="Van ingen-buijs V.A."/>
            <person name="Van westerhoven A.C."/>
            <person name="Haridas S."/>
            <person name="Skiadas P."/>
            <person name="Martin F."/>
            <person name="Groenewald J.Z."/>
            <person name="Crous P.W."/>
            <person name="Seidl M.F."/>
        </authorList>
    </citation>
    <scope>NUCLEOTIDE SEQUENCE [LARGE SCALE GENOMIC DNA]</scope>
    <source>
        <strain evidence="3 4">CPC 17464</strain>
    </source>
</reference>
<dbReference type="Proteomes" id="UP001360953">
    <property type="component" value="Unassembled WGS sequence"/>
</dbReference>
<gene>
    <name evidence="3" type="ORF">J3D65DRAFT_612329</name>
</gene>
<name>A0ABR1M355_9PEZI</name>
<dbReference type="GeneID" id="92031916"/>
<keyword evidence="4" id="KW-1185">Reference proteome</keyword>
<proteinExistence type="predicted"/>
<feature type="compositionally biased region" description="Polar residues" evidence="1">
    <location>
        <begin position="116"/>
        <end position="125"/>
    </location>
</feature>
<feature type="compositionally biased region" description="Low complexity" evidence="1">
    <location>
        <begin position="102"/>
        <end position="115"/>
    </location>
</feature>
<dbReference type="EMBL" id="JBBPEH010000002">
    <property type="protein sequence ID" value="KAK7542022.1"/>
    <property type="molecule type" value="Genomic_DNA"/>
</dbReference>
<evidence type="ECO:0000313" key="3">
    <source>
        <dbReference type="EMBL" id="KAK7542022.1"/>
    </source>
</evidence>
<keyword evidence="2" id="KW-0732">Signal</keyword>